<evidence type="ECO:0000313" key="3">
    <source>
        <dbReference type="Proteomes" id="UP001157974"/>
    </source>
</evidence>
<reference evidence="2 3" key="1">
    <citation type="journal article" date="2023" name="Nat. Commun.">
        <title>Origin of minicircular mitochondrial genomes in red algae.</title>
        <authorList>
            <person name="Lee Y."/>
            <person name="Cho C.H."/>
            <person name="Lee Y.M."/>
            <person name="Park S.I."/>
            <person name="Yang J.H."/>
            <person name="West J.A."/>
            <person name="Bhattacharya D."/>
            <person name="Yoon H.S."/>
        </authorList>
    </citation>
    <scope>NUCLEOTIDE SEQUENCE [LARGE SCALE GENOMIC DNA]</scope>
    <source>
        <strain evidence="2 3">CCMP1338</strain>
        <tissue evidence="2">Whole cell</tissue>
    </source>
</reference>
<dbReference type="Proteomes" id="UP001157974">
    <property type="component" value="Unassembled WGS sequence"/>
</dbReference>
<evidence type="ECO:0000256" key="1">
    <source>
        <dbReference type="ARBA" id="ARBA00023078"/>
    </source>
</evidence>
<comment type="caution">
    <text evidence="2">The sequence shown here is derived from an EMBL/GenBank/DDBJ whole genome shotgun (WGS) entry which is preliminary data.</text>
</comment>
<proteinExistence type="predicted"/>
<sequence>MAFVNCLGSGTASGSRELASRCPTRGAEDAAQPWELSRREILVAGFGFSSLLLPKPAQADRTGKFSTKLTAARRYLPRIAAFRDSLKDLKPAVDSANWAAILEFTEKDGPADSVKNPLELFASSFFSEGNKASSNTELKPVINAILESCKQMRKAAQKKNEESLKVAFNTCVENLNIYIGEVRSTKALGNDLDLLEF</sequence>
<accession>A0AAV8UXA5</accession>
<keyword evidence="1" id="KW-0793">Thylakoid</keyword>
<keyword evidence="3" id="KW-1185">Reference proteome</keyword>
<protein>
    <submittedName>
        <fullName evidence="2">Uncharacterized protein</fullName>
    </submittedName>
</protein>
<dbReference type="InterPro" id="IPR023222">
    <property type="entry name" value="PsbQ-like_dom_sf"/>
</dbReference>
<evidence type="ECO:0000313" key="2">
    <source>
        <dbReference type="EMBL" id="KAJ8905942.1"/>
    </source>
</evidence>
<dbReference type="AlphaFoldDB" id="A0AAV8UXA5"/>
<dbReference type="EMBL" id="JAMWBK010000004">
    <property type="protein sequence ID" value="KAJ8905942.1"/>
    <property type="molecule type" value="Genomic_DNA"/>
</dbReference>
<dbReference type="Gene3D" id="1.20.120.290">
    <property type="entry name" value="Oxygen-evolving enhancer protein 3 (PsbQ), four-helix up-down bundle"/>
    <property type="match status" value="1"/>
</dbReference>
<organism evidence="2 3">
    <name type="scientific">Rhodosorus marinus</name>
    <dbReference type="NCBI Taxonomy" id="101924"/>
    <lineage>
        <taxon>Eukaryota</taxon>
        <taxon>Rhodophyta</taxon>
        <taxon>Stylonematophyceae</taxon>
        <taxon>Stylonematales</taxon>
        <taxon>Stylonemataceae</taxon>
        <taxon>Rhodosorus</taxon>
    </lineage>
</organism>
<name>A0AAV8UXA5_9RHOD</name>
<gene>
    <name evidence="2" type="ORF">NDN08_002443</name>
</gene>